<name>A0A5N1JMM6_9HYPH</name>
<dbReference type="Pfam" id="PF10081">
    <property type="entry name" value="Abhydrolase_9"/>
    <property type="match status" value="1"/>
</dbReference>
<evidence type="ECO:0000313" key="3">
    <source>
        <dbReference type="Proteomes" id="UP000327108"/>
    </source>
</evidence>
<protein>
    <recommendedName>
        <fullName evidence="1">Alpha/beta-hydrolase catalytic domain-containing protein</fullName>
    </recommendedName>
</protein>
<gene>
    <name evidence="2" type="ORF">F3W84_22425</name>
</gene>
<accession>A0A5N1JMM6</accession>
<dbReference type="InterPro" id="IPR027787">
    <property type="entry name" value="Alpha/beta-hydrolase_catalytic"/>
</dbReference>
<dbReference type="Proteomes" id="UP000327108">
    <property type="component" value="Unassembled WGS sequence"/>
</dbReference>
<evidence type="ECO:0000259" key="1">
    <source>
        <dbReference type="Pfam" id="PF10081"/>
    </source>
</evidence>
<comment type="caution">
    <text evidence="2">The sequence shown here is derived from an EMBL/GenBank/DDBJ whole genome shotgun (WGS) entry which is preliminary data.</text>
</comment>
<dbReference type="EMBL" id="VYXQ01000034">
    <property type="protein sequence ID" value="KAA9354294.1"/>
    <property type="molecule type" value="Genomic_DNA"/>
</dbReference>
<sequence>MTNNRDAGSTEWLPVFQKGRFVRFMNENGTPQGNTAQWGYTRFVYLQLARDAITFFDKSNPIKGSSALATDYPPRTAMVK</sequence>
<proteinExistence type="predicted"/>
<dbReference type="AlphaFoldDB" id="A0A5N1JMM6"/>
<keyword evidence="3" id="KW-1185">Reference proteome</keyword>
<reference evidence="2 3" key="1">
    <citation type="submission" date="2019-09" db="EMBL/GenBank/DDBJ databases">
        <title>Biological control of the noxious weed angled onion (Allium triquetrum) thwarted by endophytic bacteria in Victoria, Australia.</title>
        <authorList>
            <person name="Tehranchian P."/>
            <person name="Adair R.J."/>
            <person name="Van T.H."/>
            <person name="Morrison P.D."/>
            <person name="Williams H."/>
            <person name="Lawrie A.C."/>
        </authorList>
    </citation>
    <scope>NUCLEOTIDE SEQUENCE [LARGE SCALE GENOMIC DNA]</scope>
    <source>
        <strain evidence="2 3">RPTAtOch1</strain>
    </source>
</reference>
<evidence type="ECO:0000313" key="2">
    <source>
        <dbReference type="EMBL" id="KAA9354294.1"/>
    </source>
</evidence>
<organism evidence="2 3">
    <name type="scientific">Ochrobactrum quorumnocens</name>
    <dbReference type="NCBI Taxonomy" id="271865"/>
    <lineage>
        <taxon>Bacteria</taxon>
        <taxon>Pseudomonadati</taxon>
        <taxon>Pseudomonadota</taxon>
        <taxon>Alphaproteobacteria</taxon>
        <taxon>Hyphomicrobiales</taxon>
        <taxon>Brucellaceae</taxon>
        <taxon>Brucella/Ochrobactrum group</taxon>
        <taxon>Ochrobactrum</taxon>
    </lineage>
</organism>
<feature type="domain" description="Alpha/beta-hydrolase catalytic" evidence="1">
    <location>
        <begin position="1"/>
        <end position="59"/>
    </location>
</feature>